<name>F2BCF4_9NEIS</name>
<organism evidence="2 3">
    <name type="scientific">Neisseria bacilliformis ATCC BAA-1200</name>
    <dbReference type="NCBI Taxonomy" id="888742"/>
    <lineage>
        <taxon>Bacteria</taxon>
        <taxon>Pseudomonadati</taxon>
        <taxon>Pseudomonadota</taxon>
        <taxon>Betaproteobacteria</taxon>
        <taxon>Neisseriales</taxon>
        <taxon>Neisseriaceae</taxon>
        <taxon>Neisseria</taxon>
    </lineage>
</organism>
<evidence type="ECO:0000313" key="3">
    <source>
        <dbReference type="Proteomes" id="UP000004105"/>
    </source>
</evidence>
<comment type="caution">
    <text evidence="2">The sequence shown here is derived from an EMBL/GenBank/DDBJ whole genome shotgun (WGS) entry which is preliminary data.</text>
</comment>
<dbReference type="EMBL" id="AFAY01000029">
    <property type="protein sequence ID" value="EGF10938.1"/>
    <property type="molecule type" value="Genomic_DNA"/>
</dbReference>
<dbReference type="RefSeq" id="WP_007342418.1">
    <property type="nucleotide sequence ID" value="NZ_GL878494.1"/>
</dbReference>
<proteinExistence type="predicted"/>
<dbReference type="HOGENOM" id="CLU_1729431_0_0_4"/>
<feature type="region of interest" description="Disordered" evidence="1">
    <location>
        <begin position="126"/>
        <end position="151"/>
    </location>
</feature>
<protein>
    <submittedName>
        <fullName evidence="2">Uncharacterized protein</fullName>
    </submittedName>
</protein>
<accession>F2BCF4</accession>
<keyword evidence="3" id="KW-1185">Reference proteome</keyword>
<dbReference type="AlphaFoldDB" id="F2BCF4"/>
<evidence type="ECO:0000256" key="1">
    <source>
        <dbReference type="SAM" id="MobiDB-lite"/>
    </source>
</evidence>
<sequence>MISEQRRLELEKLAAAVNAAHDRYYCEMDEADFADEFAEFADDDGEDEVYTAWYRAILRQREIGFDAFAAEVRQAFDNAAPTGEELHELMAHYNITTTTARVCPHGSSPIPPARWPPRSRCTGCATPPPFTKTTARRKTPPPAASVTILRN</sequence>
<evidence type="ECO:0000313" key="2">
    <source>
        <dbReference type="EMBL" id="EGF10938.1"/>
    </source>
</evidence>
<gene>
    <name evidence="2" type="ORF">HMPREF9123_1409</name>
</gene>
<dbReference type="STRING" id="267212.GCA_001063965_01615"/>
<reference evidence="2 3" key="1">
    <citation type="submission" date="2011-02" db="EMBL/GenBank/DDBJ databases">
        <authorList>
            <person name="Muzny D."/>
            <person name="Qin X."/>
            <person name="Deng J."/>
            <person name="Jiang H."/>
            <person name="Liu Y."/>
            <person name="Qu J."/>
            <person name="Song X.-Z."/>
            <person name="Zhang L."/>
            <person name="Thornton R."/>
            <person name="Coyle M."/>
            <person name="Francisco L."/>
            <person name="Jackson L."/>
            <person name="Javaid M."/>
            <person name="Korchina V."/>
            <person name="Kovar C."/>
            <person name="Mata R."/>
            <person name="Mathew T."/>
            <person name="Ngo R."/>
            <person name="Nguyen L."/>
            <person name="Nguyen N."/>
            <person name="Okwuonu G."/>
            <person name="Ongeri F."/>
            <person name="Pham C."/>
            <person name="Simmons D."/>
            <person name="Wilczek-Boney K."/>
            <person name="Hale W."/>
            <person name="Jakkamsetti A."/>
            <person name="Pham P."/>
            <person name="Ruth R."/>
            <person name="San Lucas F."/>
            <person name="Warren J."/>
            <person name="Zhang J."/>
            <person name="Zhao Z."/>
            <person name="Zhou C."/>
            <person name="Zhu D."/>
            <person name="Lee S."/>
            <person name="Bess C."/>
            <person name="Blankenburg K."/>
            <person name="Forbes L."/>
            <person name="Fu Q."/>
            <person name="Gubbala S."/>
            <person name="Hirani K."/>
            <person name="Jayaseelan J.C."/>
            <person name="Lara F."/>
            <person name="Munidasa M."/>
            <person name="Palculict T."/>
            <person name="Patil S."/>
            <person name="Pu L.-L."/>
            <person name="Saada N."/>
            <person name="Tang L."/>
            <person name="Weissenberger G."/>
            <person name="Zhu Y."/>
            <person name="Hemphill L."/>
            <person name="Shang Y."/>
            <person name="Youmans B."/>
            <person name="Ayvaz T."/>
            <person name="Ross M."/>
            <person name="Santibanez J."/>
            <person name="Aqrawi P."/>
            <person name="Gross S."/>
            <person name="Joshi V."/>
            <person name="Fowler G."/>
            <person name="Nazareth L."/>
            <person name="Reid J."/>
            <person name="Worley K."/>
            <person name="Petrosino J."/>
            <person name="Highlander S."/>
            <person name="Gibbs R."/>
        </authorList>
    </citation>
    <scope>NUCLEOTIDE SEQUENCE [LARGE SCALE GENOMIC DNA]</scope>
    <source>
        <strain evidence="2 3">ATCC BAA-1200</strain>
    </source>
</reference>
<dbReference type="Proteomes" id="UP000004105">
    <property type="component" value="Unassembled WGS sequence"/>
</dbReference>